<name>A0A0H5QNR5_9ZZZZ</name>
<dbReference type="EMBL" id="LN854056">
    <property type="protein sequence ID" value="CRY97387.1"/>
    <property type="molecule type" value="Genomic_DNA"/>
</dbReference>
<accession>A0A0H5QNR5</accession>
<protein>
    <submittedName>
        <fullName evidence="1">Uncharacterized protein</fullName>
    </submittedName>
</protein>
<dbReference type="AlphaFoldDB" id="A0A0H5QNR5"/>
<reference evidence="1" key="2">
    <citation type="submission" date="2015-07" db="EMBL/GenBank/DDBJ databases">
        <title>Plasmids, circular viruses and viroids from rat gut.</title>
        <authorList>
            <person name="Jorgensen T.J."/>
            <person name="Hansen M.A."/>
            <person name="Xu Z."/>
            <person name="Tabak M.A."/>
            <person name="Sorensen S.J."/>
            <person name="Hansen L.H."/>
        </authorList>
    </citation>
    <scope>NUCLEOTIDE SEQUENCE</scope>
    <source>
        <strain evidence="1">RGFK1521</strain>
    </source>
</reference>
<sequence>MEISISIRQARDGRWHAIVAARDFAQRPSELVYERFPVTEDGMQRDIPELLDLVQGAVDRVLMNRLPASGDGLGGPV</sequence>
<proteinExistence type="predicted"/>
<organism evidence="1">
    <name type="scientific">uncultured prokaryote</name>
    <dbReference type="NCBI Taxonomy" id="198431"/>
    <lineage>
        <taxon>unclassified sequences</taxon>
        <taxon>environmental samples</taxon>
    </lineage>
</organism>
<evidence type="ECO:0000313" key="1">
    <source>
        <dbReference type="EMBL" id="CRY97387.1"/>
    </source>
</evidence>
<reference evidence="1" key="1">
    <citation type="submission" date="2015-06" db="EMBL/GenBank/DDBJ databases">
        <authorList>
            <person name="Joergensen T."/>
        </authorList>
    </citation>
    <scope>NUCLEOTIDE SEQUENCE</scope>
    <source>
        <strain evidence="1">RGFK1521</strain>
    </source>
</reference>